<reference evidence="2 3" key="1">
    <citation type="submission" date="2019-12" db="EMBL/GenBank/DDBJ databases">
        <title>Whole genome sequences of Lactococcus raffinolactis strains isolated from sewage.</title>
        <authorList>
            <person name="Ybazeta G."/>
            <person name="Ross M."/>
            <person name="Brabant-Kirwan D."/>
            <person name="Saleh M."/>
            <person name="Dillon J.A."/>
            <person name="Splinter K."/>
            <person name="Nokhbeh R."/>
        </authorList>
    </citation>
    <scope>NUCLEOTIDE SEQUENCE [LARGE SCALE GENOMIC DNA]</scope>
    <source>
        <strain evidence="2 3">Lr_19_5</strain>
    </source>
</reference>
<evidence type="ECO:0008006" key="4">
    <source>
        <dbReference type="Google" id="ProtNLM"/>
    </source>
</evidence>
<feature type="transmembrane region" description="Helical" evidence="1">
    <location>
        <begin position="87"/>
        <end position="108"/>
    </location>
</feature>
<keyword evidence="1" id="KW-0472">Membrane</keyword>
<keyword evidence="1" id="KW-0812">Transmembrane</keyword>
<feature type="transmembrane region" description="Helical" evidence="1">
    <location>
        <begin position="12"/>
        <end position="29"/>
    </location>
</feature>
<feature type="transmembrane region" description="Helical" evidence="1">
    <location>
        <begin position="41"/>
        <end position="58"/>
    </location>
</feature>
<sequence length="247" mass="29097">MKKNWLIKLDYRIPLEVMVGATLALYLIQQIGFYELLSEKVFIVSTLLTFLGLILGLLSTSLMLLVMNLILISTGAFLLYFDPVIMITKIKLLLIFVIPMYSVIAFFIKRTLYVRKLILFREEDIHSYLKFRDPLTGYRTIDSFFSKYPEFIESLSNTNQESSRLVVVSLFYVDFYIQYFDRNQKAAGQMVREMAERLLQTRNPEELFFYLKNGAFIVLSTIYDNEIERIKFEKRNELTKWQIASPS</sequence>
<proteinExistence type="predicted"/>
<name>A0A6H0UEQ7_9LACT</name>
<protein>
    <recommendedName>
        <fullName evidence="4">GGDEF domain-containing protein</fullName>
    </recommendedName>
</protein>
<dbReference type="RefSeq" id="WP_167838508.1">
    <property type="nucleotide sequence ID" value="NZ_CP047616.1"/>
</dbReference>
<accession>A0A6H0UEQ7</accession>
<evidence type="ECO:0000313" key="2">
    <source>
        <dbReference type="EMBL" id="QIW53337.1"/>
    </source>
</evidence>
<organism evidence="2 3">
    <name type="scientific">Pseudolactococcus raffinolactis</name>
    <dbReference type="NCBI Taxonomy" id="1366"/>
    <lineage>
        <taxon>Bacteria</taxon>
        <taxon>Bacillati</taxon>
        <taxon>Bacillota</taxon>
        <taxon>Bacilli</taxon>
        <taxon>Lactobacillales</taxon>
        <taxon>Streptococcaceae</taxon>
        <taxon>Pseudolactococcus</taxon>
    </lineage>
</organism>
<gene>
    <name evidence="2" type="ORF">GU336_03740</name>
</gene>
<feature type="transmembrane region" description="Helical" evidence="1">
    <location>
        <begin position="65"/>
        <end position="81"/>
    </location>
</feature>
<dbReference type="AlphaFoldDB" id="A0A6H0UEQ7"/>
<evidence type="ECO:0000313" key="3">
    <source>
        <dbReference type="Proteomes" id="UP000501945"/>
    </source>
</evidence>
<keyword evidence="1" id="KW-1133">Transmembrane helix</keyword>
<dbReference type="Proteomes" id="UP000501945">
    <property type="component" value="Chromosome"/>
</dbReference>
<evidence type="ECO:0000256" key="1">
    <source>
        <dbReference type="SAM" id="Phobius"/>
    </source>
</evidence>
<dbReference type="EMBL" id="CP047616">
    <property type="protein sequence ID" value="QIW53337.1"/>
    <property type="molecule type" value="Genomic_DNA"/>
</dbReference>